<comment type="caution">
    <text evidence="1">The sequence shown here is derived from an EMBL/GenBank/DDBJ whole genome shotgun (WGS) entry which is preliminary data.</text>
</comment>
<feature type="non-terminal residue" evidence="1">
    <location>
        <position position="151"/>
    </location>
</feature>
<reference evidence="1" key="1">
    <citation type="submission" date="2024-09" db="EMBL/GenBank/DDBJ databases">
        <title>Black Yeasts Isolated from many extreme environments.</title>
        <authorList>
            <person name="Coleine C."/>
            <person name="Stajich J.E."/>
            <person name="Selbmann L."/>
        </authorList>
    </citation>
    <scope>NUCLEOTIDE SEQUENCE</scope>
    <source>
        <strain evidence="1">CCFEE 5737</strain>
    </source>
</reference>
<dbReference type="Proteomes" id="UP001186974">
    <property type="component" value="Unassembled WGS sequence"/>
</dbReference>
<gene>
    <name evidence="1" type="ORF">LTS18_008665</name>
</gene>
<evidence type="ECO:0000313" key="1">
    <source>
        <dbReference type="EMBL" id="KAK3081250.1"/>
    </source>
</evidence>
<organism evidence="1 2">
    <name type="scientific">Coniosporium uncinatum</name>
    <dbReference type="NCBI Taxonomy" id="93489"/>
    <lineage>
        <taxon>Eukaryota</taxon>
        <taxon>Fungi</taxon>
        <taxon>Dikarya</taxon>
        <taxon>Ascomycota</taxon>
        <taxon>Pezizomycotina</taxon>
        <taxon>Dothideomycetes</taxon>
        <taxon>Dothideomycetes incertae sedis</taxon>
        <taxon>Coniosporium</taxon>
    </lineage>
</organism>
<accession>A0ACC3DWZ0</accession>
<proteinExistence type="predicted"/>
<evidence type="ECO:0000313" key="2">
    <source>
        <dbReference type="Proteomes" id="UP001186974"/>
    </source>
</evidence>
<sequence>MTRGYIVVHFLAWCICPWKIYVSATTFLDFMGAYGIFMGPAVSIMLVEYYFISRGNFPVRSLYIGNSSNPNYWYYRGWNVQAYVVYVAVVGLYMIGFVNKVGATVPAAGERIGYLSWFLSIFTGGTVYYLVNLVYPHPNAKSTKGLKWEER</sequence>
<dbReference type="EMBL" id="JAWDJW010000228">
    <property type="protein sequence ID" value="KAK3081250.1"/>
    <property type="molecule type" value="Genomic_DNA"/>
</dbReference>
<keyword evidence="2" id="KW-1185">Reference proteome</keyword>
<protein>
    <submittedName>
        <fullName evidence="1">Uncharacterized protein</fullName>
    </submittedName>
</protein>
<name>A0ACC3DWZ0_9PEZI</name>